<dbReference type="GeneID" id="24442207"/>
<dbReference type="Proteomes" id="UP000009168">
    <property type="component" value="Unassembled WGS sequence"/>
</dbReference>
<evidence type="ECO:0000313" key="2">
    <source>
        <dbReference type="Proteomes" id="UP000009168"/>
    </source>
</evidence>
<dbReference type="PROSITE" id="PS51257">
    <property type="entry name" value="PROKAR_LIPOPROTEIN"/>
    <property type="match status" value="1"/>
</dbReference>
<organism evidence="1 2">
    <name type="scientific">Tetrahymena thermophila (strain SB210)</name>
    <dbReference type="NCBI Taxonomy" id="312017"/>
    <lineage>
        <taxon>Eukaryota</taxon>
        <taxon>Sar</taxon>
        <taxon>Alveolata</taxon>
        <taxon>Ciliophora</taxon>
        <taxon>Intramacronucleata</taxon>
        <taxon>Oligohymenophorea</taxon>
        <taxon>Hymenostomatida</taxon>
        <taxon>Tetrahymenina</taxon>
        <taxon>Tetrahymenidae</taxon>
        <taxon>Tetrahymena</taxon>
    </lineage>
</organism>
<dbReference type="EMBL" id="GG662624">
    <property type="protein sequence ID" value="EWS73321.1"/>
    <property type="molecule type" value="Genomic_DNA"/>
</dbReference>
<accession>W7XGN3</accession>
<sequence>MLKLNKMSTIQILIISCLKYCKHYNYKNIINTQNLKILLALMPQLLQIGLDRRIKFQVEIICCSKQKVFIVDPVSYQLISKEIKRKSTKIQSQERMKEQYQIQRKFEKFKSYNEFLTIKEESDDSSKIKNI</sequence>
<dbReference type="RefSeq" id="XP_012654143.1">
    <property type="nucleotide sequence ID" value="XM_012798689.1"/>
</dbReference>
<keyword evidence="2" id="KW-1185">Reference proteome</keyword>
<dbReference type="AlphaFoldDB" id="W7XGN3"/>
<protein>
    <submittedName>
        <fullName evidence="1">Uncharacterized protein</fullName>
    </submittedName>
</protein>
<name>W7XGN3_TETTS</name>
<reference evidence="2" key="1">
    <citation type="journal article" date="2006" name="PLoS Biol.">
        <title>Macronuclear genome sequence of the ciliate Tetrahymena thermophila, a model eukaryote.</title>
        <authorList>
            <person name="Eisen J.A."/>
            <person name="Coyne R.S."/>
            <person name="Wu M."/>
            <person name="Wu D."/>
            <person name="Thiagarajan M."/>
            <person name="Wortman J.R."/>
            <person name="Badger J.H."/>
            <person name="Ren Q."/>
            <person name="Amedeo P."/>
            <person name="Jones K.M."/>
            <person name="Tallon L.J."/>
            <person name="Delcher A.L."/>
            <person name="Salzberg S.L."/>
            <person name="Silva J.C."/>
            <person name="Haas B.J."/>
            <person name="Majoros W.H."/>
            <person name="Farzad M."/>
            <person name="Carlton J.M."/>
            <person name="Smith R.K. Jr."/>
            <person name="Garg J."/>
            <person name="Pearlman R.E."/>
            <person name="Karrer K.M."/>
            <person name="Sun L."/>
            <person name="Manning G."/>
            <person name="Elde N.C."/>
            <person name="Turkewitz A.P."/>
            <person name="Asai D.J."/>
            <person name="Wilkes D.E."/>
            <person name="Wang Y."/>
            <person name="Cai H."/>
            <person name="Collins K."/>
            <person name="Stewart B.A."/>
            <person name="Lee S.R."/>
            <person name="Wilamowska K."/>
            <person name="Weinberg Z."/>
            <person name="Ruzzo W.L."/>
            <person name="Wloga D."/>
            <person name="Gaertig J."/>
            <person name="Frankel J."/>
            <person name="Tsao C.-C."/>
            <person name="Gorovsky M.A."/>
            <person name="Keeling P.J."/>
            <person name="Waller R.F."/>
            <person name="Patron N.J."/>
            <person name="Cherry J.M."/>
            <person name="Stover N.A."/>
            <person name="Krieger C.J."/>
            <person name="del Toro C."/>
            <person name="Ryder H.F."/>
            <person name="Williamson S.C."/>
            <person name="Barbeau R.A."/>
            <person name="Hamilton E.P."/>
            <person name="Orias E."/>
        </authorList>
    </citation>
    <scope>NUCLEOTIDE SEQUENCE [LARGE SCALE GENOMIC DNA]</scope>
    <source>
        <strain evidence="2">SB210</strain>
    </source>
</reference>
<dbReference type="KEGG" id="tet:TTHERM_001351036"/>
<dbReference type="InParanoid" id="W7XGN3"/>
<proteinExistence type="predicted"/>
<evidence type="ECO:0000313" key="1">
    <source>
        <dbReference type="EMBL" id="EWS73321.1"/>
    </source>
</evidence>
<gene>
    <name evidence="1" type="ORF">TTHERM_001351036</name>
</gene>